<gene>
    <name evidence="3" type="ordered locus">Hbal_3006</name>
</gene>
<feature type="region of interest" description="Disordered" evidence="2">
    <location>
        <begin position="1"/>
        <end position="31"/>
    </location>
</feature>
<evidence type="ECO:0008006" key="5">
    <source>
        <dbReference type="Google" id="ProtNLM"/>
    </source>
</evidence>
<reference evidence="4" key="1">
    <citation type="journal article" date="2011" name="J. Bacteriol.">
        <title>Genome sequences of eight morphologically diverse alphaproteobacteria.</title>
        <authorList>
            <consortium name="US DOE Joint Genome Institute"/>
            <person name="Brown P.J."/>
            <person name="Kysela D.T."/>
            <person name="Buechlein A."/>
            <person name="Hemmerich C."/>
            <person name="Brun Y.V."/>
        </authorList>
    </citation>
    <scope>NUCLEOTIDE SEQUENCE [LARGE SCALE GENOMIC DNA]</scope>
    <source>
        <strain evidence="4">ATCC 49814 / DSM 5838 / IFAM 1418</strain>
    </source>
</reference>
<dbReference type="InterPro" id="IPR012875">
    <property type="entry name" value="SDHF4"/>
</dbReference>
<sequence>MTQNNENDSNSEIQANSEDLNPTIPGAAPGKVLTDAAKRALEEAAIRREAEMAETAKKKLVEEWNGPAGEEPTRYGDWERKGITYDF</sequence>
<dbReference type="Proteomes" id="UP000002745">
    <property type="component" value="Chromosome"/>
</dbReference>
<dbReference type="eggNOG" id="COG5508">
    <property type="taxonomic scope" value="Bacteria"/>
</dbReference>
<name>C6XRR4_HIRBI</name>
<dbReference type="STRING" id="582402.Hbal_3006"/>
<dbReference type="RefSeq" id="WP_015828824.1">
    <property type="nucleotide sequence ID" value="NC_012982.1"/>
</dbReference>
<evidence type="ECO:0000256" key="2">
    <source>
        <dbReference type="SAM" id="MobiDB-lite"/>
    </source>
</evidence>
<evidence type="ECO:0000313" key="3">
    <source>
        <dbReference type="EMBL" id="ACT60674.1"/>
    </source>
</evidence>
<evidence type="ECO:0000256" key="1">
    <source>
        <dbReference type="ARBA" id="ARBA00005701"/>
    </source>
</evidence>
<accession>C6XRR4</accession>
<dbReference type="OrthoDB" id="8481828at2"/>
<dbReference type="KEGG" id="hba:Hbal_3006"/>
<proteinExistence type="inferred from homology"/>
<dbReference type="HOGENOM" id="CLU_160299_1_0_5"/>
<protein>
    <recommendedName>
        <fullName evidence="5">DUF1674 domain-containing protein</fullName>
    </recommendedName>
</protein>
<comment type="similarity">
    <text evidence="1">Belongs to the SDHAF4 family.</text>
</comment>
<dbReference type="Pfam" id="PF07896">
    <property type="entry name" value="DUF1674"/>
    <property type="match status" value="1"/>
</dbReference>
<keyword evidence="4" id="KW-1185">Reference proteome</keyword>
<dbReference type="AlphaFoldDB" id="C6XRR4"/>
<organism evidence="3 4">
    <name type="scientific">Hirschia baltica (strain ATCC 49814 / DSM 5838 / IFAM 1418)</name>
    <dbReference type="NCBI Taxonomy" id="582402"/>
    <lineage>
        <taxon>Bacteria</taxon>
        <taxon>Pseudomonadati</taxon>
        <taxon>Pseudomonadota</taxon>
        <taxon>Alphaproteobacteria</taxon>
        <taxon>Hyphomonadales</taxon>
        <taxon>Hyphomonadaceae</taxon>
        <taxon>Hirschia</taxon>
    </lineage>
</organism>
<evidence type="ECO:0000313" key="4">
    <source>
        <dbReference type="Proteomes" id="UP000002745"/>
    </source>
</evidence>
<feature type="compositionally biased region" description="Polar residues" evidence="2">
    <location>
        <begin position="1"/>
        <end position="20"/>
    </location>
</feature>
<dbReference type="EMBL" id="CP001678">
    <property type="protein sequence ID" value="ACT60674.1"/>
    <property type="molecule type" value="Genomic_DNA"/>
</dbReference>